<feature type="coiled-coil region" evidence="1">
    <location>
        <begin position="174"/>
        <end position="201"/>
    </location>
</feature>
<evidence type="ECO:0000256" key="1">
    <source>
        <dbReference type="SAM" id="Coils"/>
    </source>
</evidence>
<dbReference type="Proteomes" id="UP000294530">
    <property type="component" value="Unassembled WGS sequence"/>
</dbReference>
<comment type="caution">
    <text evidence="3">The sequence shown here is derived from an EMBL/GenBank/DDBJ whole genome shotgun (WGS) entry which is preliminary data.</text>
</comment>
<feature type="compositionally biased region" description="Polar residues" evidence="2">
    <location>
        <begin position="375"/>
        <end position="390"/>
    </location>
</feature>
<evidence type="ECO:0000313" key="4">
    <source>
        <dbReference type="Proteomes" id="UP000294530"/>
    </source>
</evidence>
<gene>
    <name evidence="3" type="ORF">CCR75_008663</name>
</gene>
<feature type="region of interest" description="Disordered" evidence="2">
    <location>
        <begin position="375"/>
        <end position="396"/>
    </location>
</feature>
<proteinExistence type="predicted"/>
<protein>
    <submittedName>
        <fullName evidence="3">Uncharacterized protein</fullName>
    </submittedName>
</protein>
<feature type="compositionally biased region" description="Basic and acidic residues" evidence="2">
    <location>
        <begin position="241"/>
        <end position="256"/>
    </location>
</feature>
<dbReference type="OrthoDB" id="127369at2759"/>
<dbReference type="RefSeq" id="XP_067821569.1">
    <property type="nucleotide sequence ID" value="XM_067966713.1"/>
</dbReference>
<organism evidence="3 4">
    <name type="scientific">Bremia lactucae</name>
    <name type="common">Lettuce downy mildew</name>
    <dbReference type="NCBI Taxonomy" id="4779"/>
    <lineage>
        <taxon>Eukaryota</taxon>
        <taxon>Sar</taxon>
        <taxon>Stramenopiles</taxon>
        <taxon>Oomycota</taxon>
        <taxon>Peronosporomycetes</taxon>
        <taxon>Peronosporales</taxon>
        <taxon>Peronosporaceae</taxon>
        <taxon>Bremia</taxon>
    </lineage>
</organism>
<dbReference type="EMBL" id="SHOA02000012">
    <property type="protein sequence ID" value="TDH72070.1"/>
    <property type="molecule type" value="Genomic_DNA"/>
</dbReference>
<dbReference type="KEGG" id="blac:94352384"/>
<reference evidence="3 4" key="1">
    <citation type="journal article" date="2021" name="Genome Biol.">
        <title>AFLAP: assembly-free linkage analysis pipeline using k-mers from genome sequencing data.</title>
        <authorList>
            <person name="Fletcher K."/>
            <person name="Zhang L."/>
            <person name="Gil J."/>
            <person name="Han R."/>
            <person name="Cavanaugh K."/>
            <person name="Michelmore R."/>
        </authorList>
    </citation>
    <scope>NUCLEOTIDE SEQUENCE [LARGE SCALE GENOMIC DNA]</scope>
    <source>
        <strain evidence="3 4">SF5</strain>
    </source>
</reference>
<accession>A0A976NY06</accession>
<keyword evidence="4" id="KW-1185">Reference proteome</keyword>
<name>A0A976NY06_BRELC</name>
<feature type="region of interest" description="Disordered" evidence="2">
    <location>
        <begin position="234"/>
        <end position="256"/>
    </location>
</feature>
<evidence type="ECO:0000313" key="3">
    <source>
        <dbReference type="EMBL" id="TDH72070.1"/>
    </source>
</evidence>
<sequence>MDAELRISGFKRILVRLDESTRRKYCCRALEEDLQHAKRQMRACAAAMAEAKEVDEATRKLHASQRAAVSSEKLSEFECLQQELEAAMKALLPEQHVPNDLLDFENGKEVRTSEARTLAKQLLRTHELEVAVTQIKQLVKLMPLEQEMDDNEIKWWTNYAVKVVAHAYALKKRNAKVDKSLQRLDKQVKKFKAKMPALKELMDEQRQMVARKESDCDSTIKKTKKRATAAIDNGKSAKTMSVEKPKTSVPGDDNKSESVATRTLLHRCSREVRALRDKFELGVYDVNLSRIVNIVDSLWSDMGHSEMVSLSTALFTMVEIVDKIVIETTRRDRLMCLESVLGVIVNSSKLPLSARRKTMVEEYAMNCRQSIEQLNRQASRSDHGSSNQPRAQVPAKNDTFWAQSHVRFN</sequence>
<evidence type="ECO:0000256" key="2">
    <source>
        <dbReference type="SAM" id="MobiDB-lite"/>
    </source>
</evidence>
<dbReference type="AlphaFoldDB" id="A0A976NY06"/>
<feature type="coiled-coil region" evidence="1">
    <location>
        <begin position="27"/>
        <end position="54"/>
    </location>
</feature>
<dbReference type="GeneID" id="94352384"/>
<keyword evidence="1" id="KW-0175">Coiled coil</keyword>